<evidence type="ECO:0000313" key="2">
    <source>
        <dbReference type="Proteomes" id="UP001496146"/>
    </source>
</evidence>
<dbReference type="Proteomes" id="UP001496146">
    <property type="component" value="Unassembled WGS sequence"/>
</dbReference>
<reference evidence="1 2" key="1">
    <citation type="submission" date="2024-03" db="EMBL/GenBank/DDBJ databases">
        <title>Human intestinal bacterial collection.</title>
        <authorList>
            <person name="Pauvert C."/>
            <person name="Hitch T.C.A."/>
            <person name="Clavel T."/>
        </authorList>
    </citation>
    <scope>NUCLEOTIDE SEQUENCE [LARGE SCALE GENOMIC DNA]</scope>
    <source>
        <strain evidence="1 2">CLA-JM-H7-B</strain>
    </source>
</reference>
<protein>
    <submittedName>
        <fullName evidence="1">DUF739 family protein</fullName>
    </submittedName>
</protein>
<name>A0ABV1BNY7_9FIRM</name>
<proteinExistence type="predicted"/>
<dbReference type="Pfam" id="PF05339">
    <property type="entry name" value="DUF739"/>
    <property type="match status" value="1"/>
</dbReference>
<gene>
    <name evidence="1" type="ORF">WMO17_06510</name>
</gene>
<dbReference type="EMBL" id="JBBMEP010000009">
    <property type="protein sequence ID" value="MEQ2377017.1"/>
    <property type="molecule type" value="Genomic_DNA"/>
</dbReference>
<dbReference type="SUPFAM" id="SSF47413">
    <property type="entry name" value="lambda repressor-like DNA-binding domains"/>
    <property type="match status" value="1"/>
</dbReference>
<dbReference type="InterPro" id="IPR010982">
    <property type="entry name" value="Lambda_DNA-bd_dom_sf"/>
</dbReference>
<dbReference type="InterPro" id="IPR008003">
    <property type="entry name" value="DUF739"/>
</dbReference>
<organism evidence="1 2">
    <name type="scientific">Faecalibacterium faecis</name>
    <dbReference type="NCBI Taxonomy" id="3133157"/>
    <lineage>
        <taxon>Bacteria</taxon>
        <taxon>Bacillati</taxon>
        <taxon>Bacillota</taxon>
        <taxon>Clostridia</taxon>
        <taxon>Eubacteriales</taxon>
        <taxon>Oscillospiraceae</taxon>
        <taxon>Faecalibacterium</taxon>
    </lineage>
</organism>
<evidence type="ECO:0000313" key="1">
    <source>
        <dbReference type="EMBL" id="MEQ2377017.1"/>
    </source>
</evidence>
<sequence length="77" mass="8710">MYQPFHKLRVRFAECEMRQGDVAQAAGMAKSTMTARMKGYQPWTSAEITRVAAVLNIPREQIGEFFFEPSPKSKKGA</sequence>
<keyword evidence="2" id="KW-1185">Reference proteome</keyword>
<accession>A0ABV1BNY7</accession>
<comment type="caution">
    <text evidence="1">The sequence shown here is derived from an EMBL/GenBank/DDBJ whole genome shotgun (WGS) entry which is preliminary data.</text>
</comment>
<dbReference type="RefSeq" id="WP_349137715.1">
    <property type="nucleotide sequence ID" value="NZ_JBBMEP010000009.1"/>
</dbReference>